<evidence type="ECO:0000256" key="5">
    <source>
        <dbReference type="ARBA" id="ARBA00022574"/>
    </source>
</evidence>
<evidence type="ECO:0000256" key="2">
    <source>
        <dbReference type="ARBA" id="ARBA00004906"/>
    </source>
</evidence>
<dbReference type="FunFam" id="1.20.1280.50:FF:000032">
    <property type="entry name" value="F-box/WD repeat-containing protein 5 isoform X1"/>
    <property type="match status" value="1"/>
</dbReference>
<dbReference type="PANTHER" id="PTHR20995:SF17">
    <property type="entry name" value="F-BOX_WD REPEAT-CONTAINING PROTEIN 5"/>
    <property type="match status" value="1"/>
</dbReference>
<evidence type="ECO:0000256" key="6">
    <source>
        <dbReference type="ARBA" id="ARBA00022737"/>
    </source>
</evidence>
<dbReference type="PROSITE" id="PS50082">
    <property type="entry name" value="WD_REPEATS_2"/>
    <property type="match status" value="2"/>
</dbReference>
<dbReference type="RefSeq" id="XP_026906755.1">
    <property type="nucleotide sequence ID" value="XM_027050954.2"/>
</dbReference>
<evidence type="ECO:0000256" key="3">
    <source>
        <dbReference type="ARBA" id="ARBA00022490"/>
    </source>
</evidence>
<dbReference type="FunFam" id="2.130.10.10:FF:000305">
    <property type="entry name" value="F-box/WD repeat-containing protein 5 isoform X1"/>
    <property type="match status" value="1"/>
</dbReference>
<evidence type="ECO:0000256" key="11">
    <source>
        <dbReference type="ARBA" id="ARBA00079850"/>
    </source>
</evidence>
<evidence type="ECO:0000256" key="12">
    <source>
        <dbReference type="PROSITE-ProRule" id="PRU00221"/>
    </source>
</evidence>
<dbReference type="InterPro" id="IPR001680">
    <property type="entry name" value="WD40_rpt"/>
</dbReference>
<dbReference type="Proteomes" id="UP001652583">
    <property type="component" value="Chromosome D4"/>
</dbReference>
<gene>
    <name evidence="16" type="primary">FBXW5</name>
</gene>
<keyword evidence="3" id="KW-0963">Cytoplasm</keyword>
<dbReference type="Pfam" id="PF00400">
    <property type="entry name" value="WD40"/>
    <property type="match status" value="2"/>
</dbReference>
<dbReference type="InterPro" id="IPR015943">
    <property type="entry name" value="WD40/YVTN_repeat-like_dom_sf"/>
</dbReference>
<dbReference type="SMART" id="SM00320">
    <property type="entry name" value="WD40"/>
    <property type="match status" value="3"/>
</dbReference>
<dbReference type="GO" id="GO:0019005">
    <property type="term" value="C:SCF ubiquitin ligase complex"/>
    <property type="evidence" value="ECO:0007669"/>
    <property type="project" value="InterPro"/>
</dbReference>
<feature type="repeat" description="WD" evidence="12">
    <location>
        <begin position="558"/>
        <end position="590"/>
    </location>
</feature>
<evidence type="ECO:0000256" key="8">
    <source>
        <dbReference type="ARBA" id="ARBA00022843"/>
    </source>
</evidence>
<dbReference type="SUPFAM" id="SSF50978">
    <property type="entry name" value="WD40 repeat-like"/>
    <property type="match status" value="1"/>
</dbReference>
<dbReference type="FunFam" id="2.130.10.10:FF:000335">
    <property type="entry name" value="F-box/WD repeat-containing protein 5 isoform X1"/>
    <property type="match status" value="1"/>
</dbReference>
<feature type="region of interest" description="Disordered" evidence="13">
    <location>
        <begin position="1"/>
        <end position="57"/>
    </location>
</feature>
<dbReference type="Gene3D" id="1.20.1280.50">
    <property type="match status" value="1"/>
</dbReference>
<dbReference type="PANTHER" id="PTHR20995">
    <property type="entry name" value="F-BOX/WD REPEAT-CONTAINING PROTEIN 5"/>
    <property type="match status" value="1"/>
</dbReference>
<dbReference type="GO" id="GO:0080008">
    <property type="term" value="C:Cul4-RING E3 ubiquitin ligase complex"/>
    <property type="evidence" value="ECO:0007669"/>
    <property type="project" value="InterPro"/>
</dbReference>
<keyword evidence="5 12" id="KW-0853">WD repeat</keyword>
<comment type="subcellular location">
    <subcellularLocation>
        <location evidence="1">Cytoplasm</location>
    </subcellularLocation>
</comment>
<dbReference type="CDD" id="cd22132">
    <property type="entry name" value="F-box_FBXW5"/>
    <property type="match status" value="1"/>
</dbReference>
<comment type="similarity">
    <text evidence="9">Belongs to the FBXW5 family.</text>
</comment>
<dbReference type="Gene3D" id="2.130.10.10">
    <property type="entry name" value="YVTN repeat-like/Quinoprotein amine dehydrogenase"/>
    <property type="match status" value="2"/>
</dbReference>
<protein>
    <recommendedName>
        <fullName evidence="10">F-box/WD repeat-containing protein 5</fullName>
    </recommendedName>
    <alternativeName>
        <fullName evidence="11">F-box and WD-40 domain-containing protein 5</fullName>
    </alternativeName>
</protein>
<evidence type="ECO:0000313" key="15">
    <source>
        <dbReference type="Proteomes" id="UP001652583"/>
    </source>
</evidence>
<dbReference type="GO" id="GO:0005737">
    <property type="term" value="C:cytoplasm"/>
    <property type="evidence" value="ECO:0007669"/>
    <property type="project" value="UniProtKB-SubCell"/>
</dbReference>
<keyword evidence="7" id="KW-0833">Ubl conjugation pathway</keyword>
<sequence>MPRGSRRQPGGLHHRDAAAGAAGRKRVRRPRPGAGPGAAQPGRGGRGLPGQNVTMDEGGAPLLPDSLVYQIFLSLGPADVLAAGLVCRQWHAVSRDEFLWREQFYRYYQVARDVPRHPAATSWYEEFRRLYDTVPCVEVQTLKEHTDQVLHLSFSHSGYQFASCSKDCTVKIWNNDLTVSLLHSADMRPYNWSYTQFSQFNQDDSLLLASGVFLGPHNSSSGEIAVISLDNFALLSRVRNKPYDVFGCWLTETSLISGNLHRIGDITSCSVLWLNNAFQDVESENVNVVKRLFKIQNLNASTIRTVMVADCSRFDSPDLLLDDGATPGRVFDLGGDSEDEAVGPGPAPARTKEGLRRFLDGLLDGRAQPQLSEHALETQVAELLAQGRTKPPEHSTAAARKLLVFTTGCLTYSPHQIGIKQILPHQMTTAGPVLGEGRGSDAFFDALDHVIDVHGHIIGMGLSPDNRYLYVNSRAWPSGSVVADPMQPPPIAEEIDLLVFDLKTMREVKRALRAHRAYTPNDQCFFIFLDVSRDFVASGAEDRHGYIWDRHYNICLAKLRHQDVVNSVVFSPQEQELLLTASDDATIKAWRSPRTVRIHQAPRPRPHPFFSWFASQKR</sequence>
<name>A0A6J1YRM9_ACIJB</name>
<evidence type="ECO:0000256" key="13">
    <source>
        <dbReference type="SAM" id="MobiDB-lite"/>
    </source>
</evidence>
<dbReference type="InterPro" id="IPR036322">
    <property type="entry name" value="WD40_repeat_dom_sf"/>
</dbReference>
<dbReference type="GO" id="GO:0031146">
    <property type="term" value="P:SCF-dependent proteasomal ubiquitin-dependent protein catabolic process"/>
    <property type="evidence" value="ECO:0007669"/>
    <property type="project" value="UniProtKB-ARBA"/>
</dbReference>
<dbReference type="GeneID" id="113596686"/>
<dbReference type="CTD" id="54461"/>
<evidence type="ECO:0000256" key="7">
    <source>
        <dbReference type="ARBA" id="ARBA00022786"/>
    </source>
</evidence>
<evidence type="ECO:0000256" key="10">
    <source>
        <dbReference type="ARBA" id="ARBA00072487"/>
    </source>
</evidence>
<dbReference type="InterPro" id="IPR036047">
    <property type="entry name" value="F-box-like_dom_sf"/>
</dbReference>
<keyword evidence="6" id="KW-0677">Repeat</keyword>
<dbReference type="InterPro" id="IPR001810">
    <property type="entry name" value="F-box_dom"/>
</dbReference>
<accession>A0A6J1YRM9</accession>
<dbReference type="InterPro" id="IPR042508">
    <property type="entry name" value="FBXW5"/>
</dbReference>
<keyword evidence="4" id="KW-0597">Phosphoprotein</keyword>
<organism evidence="15 16">
    <name type="scientific">Acinonyx jubatus</name>
    <name type="common">Cheetah</name>
    <dbReference type="NCBI Taxonomy" id="32536"/>
    <lineage>
        <taxon>Eukaryota</taxon>
        <taxon>Metazoa</taxon>
        <taxon>Chordata</taxon>
        <taxon>Craniata</taxon>
        <taxon>Vertebrata</taxon>
        <taxon>Euteleostomi</taxon>
        <taxon>Mammalia</taxon>
        <taxon>Eutheria</taxon>
        <taxon>Laurasiatheria</taxon>
        <taxon>Carnivora</taxon>
        <taxon>Feliformia</taxon>
        <taxon>Felidae</taxon>
        <taxon>Felinae</taxon>
        <taxon>Acinonyx</taxon>
    </lineage>
</organism>
<dbReference type="PROSITE" id="PS50294">
    <property type="entry name" value="WD_REPEATS_REGION"/>
    <property type="match status" value="2"/>
</dbReference>
<reference evidence="16" key="1">
    <citation type="submission" date="2025-08" db="UniProtKB">
        <authorList>
            <consortium name="RefSeq"/>
        </authorList>
    </citation>
    <scope>IDENTIFICATION</scope>
    <source>
        <tissue evidence="16">Blood</tissue>
    </source>
</reference>
<comment type="pathway">
    <text evidence="2">Protein modification; protein ubiquitination.</text>
</comment>
<keyword evidence="8" id="KW-0832">Ubl conjugation</keyword>
<dbReference type="GO" id="GO:0010564">
    <property type="term" value="P:regulation of cell cycle process"/>
    <property type="evidence" value="ECO:0007669"/>
    <property type="project" value="UniProtKB-ARBA"/>
</dbReference>
<dbReference type="SMART" id="SM00256">
    <property type="entry name" value="FBOX"/>
    <property type="match status" value="1"/>
</dbReference>
<dbReference type="PROSITE" id="PS50181">
    <property type="entry name" value="FBOX"/>
    <property type="match status" value="1"/>
</dbReference>
<feature type="domain" description="F-box" evidence="14">
    <location>
        <begin position="63"/>
        <end position="103"/>
    </location>
</feature>
<dbReference type="SUPFAM" id="SSF81383">
    <property type="entry name" value="F-box domain"/>
    <property type="match status" value="1"/>
</dbReference>
<dbReference type="Pfam" id="PF12937">
    <property type="entry name" value="F-box-like"/>
    <property type="match status" value="1"/>
</dbReference>
<evidence type="ECO:0000313" key="16">
    <source>
        <dbReference type="RefSeq" id="XP_026906755.1"/>
    </source>
</evidence>
<evidence type="ECO:0000256" key="4">
    <source>
        <dbReference type="ARBA" id="ARBA00022553"/>
    </source>
</evidence>
<evidence type="ECO:0000256" key="1">
    <source>
        <dbReference type="ARBA" id="ARBA00004496"/>
    </source>
</evidence>
<proteinExistence type="inferred from homology"/>
<evidence type="ECO:0000259" key="14">
    <source>
        <dbReference type="PROSITE" id="PS50181"/>
    </source>
</evidence>
<evidence type="ECO:0000256" key="9">
    <source>
        <dbReference type="ARBA" id="ARBA00061153"/>
    </source>
</evidence>
<feature type="repeat" description="WD" evidence="12">
    <location>
        <begin position="142"/>
        <end position="174"/>
    </location>
</feature>
<dbReference type="AlphaFoldDB" id="A0A6J1YRM9"/>
<dbReference type="GO" id="GO:0016567">
    <property type="term" value="P:protein ubiquitination"/>
    <property type="evidence" value="ECO:0007669"/>
    <property type="project" value="InterPro"/>
</dbReference>
<keyword evidence="15" id="KW-1185">Reference proteome</keyword>